<feature type="compositionally biased region" description="Polar residues" evidence="1">
    <location>
        <begin position="257"/>
        <end position="282"/>
    </location>
</feature>
<feature type="region of interest" description="Disordered" evidence="1">
    <location>
        <begin position="247"/>
        <end position="371"/>
    </location>
</feature>
<feature type="region of interest" description="Disordered" evidence="1">
    <location>
        <begin position="194"/>
        <end position="233"/>
    </location>
</feature>
<feature type="compositionally biased region" description="Polar residues" evidence="1">
    <location>
        <begin position="326"/>
        <end position="336"/>
    </location>
</feature>
<sequence>MRRFQGYIALVLLIVSAGFYSGLTQAEDYYWTRQNDPNGPRYSSAIAACNAIFPYVVSGRTYVYSHYEPTNELSGNCAGYWTATPGIYNKHAVARHGDSCSSGTYNPQTGECEAPEPDQCESTIGNVVHHEFRFASLGSDGNPSADPPVTVCKSGCQYSHTFGDFSSKRDFGPPDQLVGSFEYKGNGVSCTPSANDPSVFDQPPAKDPVTKAPEYATSNDCSGWETQPDGTVKRNCTANTSYKDEGEVECKGGTAGSGFSSSVTCTPSKNKPPQKSETNVEQETTKKDNPDGSSETTTKTDTTKTECKGTKPCESSSKTETESENTDPNGNSTKNGNCVGDGCNPDKTDGSGTEGKEEGEQGEERTATVGTCDGGFSCAGDPIDCAILKQQKEQQCYAEEMSDFDGNKSEVEGLLQGENFELNEGSGDIDVPSFISQGTRFLSPSCPPDRVVSLSMAGRSVGLSFQPLCSFASALGPFLVAVTAVICALYVGRSVGGN</sequence>
<evidence type="ECO:0000256" key="2">
    <source>
        <dbReference type="SAM" id="Phobius"/>
    </source>
</evidence>
<keyword evidence="2" id="KW-0472">Membrane</keyword>
<dbReference type="EMBL" id="FOXK01000004">
    <property type="protein sequence ID" value="SFP71555.1"/>
    <property type="molecule type" value="Genomic_DNA"/>
</dbReference>
<keyword evidence="2" id="KW-1133">Transmembrane helix</keyword>
<feature type="compositionally biased region" description="Low complexity" evidence="1">
    <location>
        <begin position="291"/>
        <end position="300"/>
    </location>
</feature>
<dbReference type="NCBIfam" id="NF041109">
    <property type="entry name" value="VF_TspB_C_term"/>
    <property type="match status" value="1"/>
</dbReference>
<dbReference type="RefSeq" id="WP_241519879.1">
    <property type="nucleotide sequence ID" value="NZ_FOXK01000004.1"/>
</dbReference>
<feature type="transmembrane region" description="Helical" evidence="2">
    <location>
        <begin position="471"/>
        <end position="492"/>
    </location>
</feature>
<feature type="compositionally biased region" description="Basic and acidic residues" evidence="1">
    <location>
        <begin position="301"/>
        <end position="321"/>
    </location>
</feature>
<name>A0A1I5SLE2_9GAMM</name>
<feature type="compositionally biased region" description="Polar residues" evidence="1">
    <location>
        <begin position="216"/>
        <end position="233"/>
    </location>
</feature>
<evidence type="ECO:0000256" key="1">
    <source>
        <dbReference type="SAM" id="MobiDB-lite"/>
    </source>
</evidence>
<feature type="compositionally biased region" description="Basic and acidic residues" evidence="1">
    <location>
        <begin position="344"/>
        <end position="366"/>
    </location>
</feature>
<proteinExistence type="predicted"/>
<dbReference type="AlphaFoldDB" id="A0A1I5SLE2"/>
<reference evidence="4" key="1">
    <citation type="submission" date="2016-10" db="EMBL/GenBank/DDBJ databases">
        <authorList>
            <person name="Varghese N."/>
            <person name="Submissions S."/>
        </authorList>
    </citation>
    <scope>NUCLEOTIDE SEQUENCE [LARGE SCALE GENOMIC DNA]</scope>
    <source>
        <strain evidence="4">JCM 15604</strain>
    </source>
</reference>
<evidence type="ECO:0000313" key="4">
    <source>
        <dbReference type="Proteomes" id="UP000182025"/>
    </source>
</evidence>
<gene>
    <name evidence="3" type="ORF">SAMN05216177_104313</name>
</gene>
<accession>A0A1I5SLE2</accession>
<keyword evidence="4" id="KW-1185">Reference proteome</keyword>
<evidence type="ECO:0008006" key="5">
    <source>
        <dbReference type="Google" id="ProtNLM"/>
    </source>
</evidence>
<keyword evidence="2" id="KW-0812">Transmembrane</keyword>
<protein>
    <recommendedName>
        <fullName evidence="5">TspB protein</fullName>
    </recommendedName>
</protein>
<organism evidence="3 4">
    <name type="scientific">Ectopseudomonas toyotomiensis</name>
    <dbReference type="NCBI Taxonomy" id="554344"/>
    <lineage>
        <taxon>Bacteria</taxon>
        <taxon>Pseudomonadati</taxon>
        <taxon>Pseudomonadota</taxon>
        <taxon>Gammaproteobacteria</taxon>
        <taxon>Pseudomonadales</taxon>
        <taxon>Pseudomonadaceae</taxon>
        <taxon>Ectopseudomonas</taxon>
    </lineage>
</organism>
<dbReference type="Proteomes" id="UP000182025">
    <property type="component" value="Unassembled WGS sequence"/>
</dbReference>
<evidence type="ECO:0000313" key="3">
    <source>
        <dbReference type="EMBL" id="SFP71555.1"/>
    </source>
</evidence>